<organism evidence="1 2">
    <name type="scientific">Echinococcus granulosus</name>
    <name type="common">Hydatid tapeworm</name>
    <dbReference type="NCBI Taxonomy" id="6210"/>
    <lineage>
        <taxon>Eukaryota</taxon>
        <taxon>Metazoa</taxon>
        <taxon>Spiralia</taxon>
        <taxon>Lophotrochozoa</taxon>
        <taxon>Platyhelminthes</taxon>
        <taxon>Cestoda</taxon>
        <taxon>Eucestoda</taxon>
        <taxon>Cyclophyllidea</taxon>
        <taxon>Taeniidae</taxon>
        <taxon>Echinococcus</taxon>
        <taxon>Echinococcus granulosus group</taxon>
    </lineage>
</organism>
<gene>
    <name evidence="1" type="ORF">EGR_11158</name>
</gene>
<sequence length="89" mass="9579">MSVDCSASTATTKSPLVVRIQRAVWATLKRIVSSANEYKASLTAGGVMSKYTESVAFSTDLDPSHMGAHSLLQPVVIISNAAHYVVYQY</sequence>
<dbReference type="AlphaFoldDB" id="W6TYY6"/>
<dbReference type="EMBL" id="APAU02000427">
    <property type="protein sequence ID" value="EUB53985.1"/>
    <property type="molecule type" value="Genomic_DNA"/>
</dbReference>
<dbReference type="RefSeq" id="XP_024345181.1">
    <property type="nucleotide sequence ID" value="XM_024500405.1"/>
</dbReference>
<dbReference type="KEGG" id="egl:EGR_11158"/>
<dbReference type="CTD" id="36346871"/>
<evidence type="ECO:0000313" key="2">
    <source>
        <dbReference type="Proteomes" id="UP000019149"/>
    </source>
</evidence>
<evidence type="ECO:0000313" key="1">
    <source>
        <dbReference type="EMBL" id="EUB53985.1"/>
    </source>
</evidence>
<accession>W6TYY6</accession>
<reference evidence="1 2" key="1">
    <citation type="journal article" date="2013" name="Nat. Genet.">
        <title>The genome of the hydatid tapeworm Echinococcus granulosus.</title>
        <authorList>
            <person name="Zheng H."/>
            <person name="Zhang W."/>
            <person name="Zhang L."/>
            <person name="Zhang Z."/>
            <person name="Li J."/>
            <person name="Lu G."/>
            <person name="Zhu Y."/>
            <person name="Wang Y."/>
            <person name="Huang Y."/>
            <person name="Liu J."/>
            <person name="Kang H."/>
            <person name="Chen J."/>
            <person name="Wang L."/>
            <person name="Chen A."/>
            <person name="Yu S."/>
            <person name="Gao Z."/>
            <person name="Jin L."/>
            <person name="Gu W."/>
            <person name="Wang Z."/>
            <person name="Zhao L."/>
            <person name="Shi B."/>
            <person name="Wen H."/>
            <person name="Lin R."/>
            <person name="Jones M.K."/>
            <person name="Brejova B."/>
            <person name="Vinar T."/>
            <person name="Zhao G."/>
            <person name="McManus D.P."/>
            <person name="Chen Z."/>
            <person name="Zhou Y."/>
            <person name="Wang S."/>
        </authorList>
    </citation>
    <scope>NUCLEOTIDE SEQUENCE [LARGE SCALE GENOMIC DNA]</scope>
</reference>
<keyword evidence="2" id="KW-1185">Reference proteome</keyword>
<proteinExistence type="predicted"/>
<name>W6TYY6_ECHGR</name>
<dbReference type="Proteomes" id="UP000019149">
    <property type="component" value="Unassembled WGS sequence"/>
</dbReference>
<dbReference type="GeneID" id="36346871"/>
<comment type="caution">
    <text evidence="1">The sequence shown here is derived from an EMBL/GenBank/DDBJ whole genome shotgun (WGS) entry which is preliminary data.</text>
</comment>
<protein>
    <submittedName>
        <fullName evidence="1">Uncharacterized protein</fullName>
    </submittedName>
</protein>